<dbReference type="OrthoDB" id="34854at10239"/>
<keyword evidence="4" id="KW-1185">Reference proteome</keyword>
<dbReference type="KEGG" id="vg:7070009"/>
<reference evidence="3 4" key="1">
    <citation type="journal article" date="1997" name="J. Bacteriol.">
        <title>Three Bacillus cereus bacteriophage endolysins are unrelated but reveal high homology to cell wall hydrolases from different bacilli.</title>
        <authorList>
            <person name="Loessner M.J."/>
            <person name="Maier S.K."/>
            <person name="Daubek-Puza H."/>
            <person name="Wendlinger G."/>
            <person name="Scherer S."/>
        </authorList>
    </citation>
    <scope>NUCLEOTIDE SEQUENCE</scope>
</reference>
<feature type="compositionally biased region" description="Basic residues" evidence="2">
    <location>
        <begin position="1"/>
        <end position="10"/>
    </location>
</feature>
<feature type="compositionally biased region" description="Basic and acidic residues" evidence="2">
    <location>
        <begin position="11"/>
        <end position="22"/>
    </location>
</feature>
<protein>
    <submittedName>
        <fullName evidence="3">Gp42</fullName>
    </submittedName>
</protein>
<dbReference type="GeneID" id="7070009"/>
<evidence type="ECO:0000313" key="3">
    <source>
        <dbReference type="EMBL" id="ACJ70568.1"/>
    </source>
</evidence>
<dbReference type="Proteomes" id="UP000001524">
    <property type="component" value="Segment"/>
</dbReference>
<evidence type="ECO:0000256" key="1">
    <source>
        <dbReference type="SAM" id="Coils"/>
    </source>
</evidence>
<name>B8R851_9CAUD</name>
<dbReference type="EMBL" id="EU887664">
    <property type="protein sequence ID" value="ACJ70568.1"/>
    <property type="molecule type" value="Genomic_DNA"/>
</dbReference>
<reference evidence="3 4" key="2">
    <citation type="journal article" date="2010" name="Viruses">
        <title>Complete Nucleotide Sequence and Molecular Characterization of Bacillus Phage TP21 and its Relatedness to Other Phages with the Same Name.</title>
        <authorList>
            <person name="Klumpp J."/>
            <person name="Calendar R."/>
            <person name="Loessner M.J."/>
        </authorList>
    </citation>
    <scope>NUCLEOTIDE SEQUENCE [LARGE SCALE GENOMIC DNA]</scope>
</reference>
<evidence type="ECO:0000313" key="4">
    <source>
        <dbReference type="Proteomes" id="UP000001524"/>
    </source>
</evidence>
<feature type="region of interest" description="Disordered" evidence="2">
    <location>
        <begin position="1"/>
        <end position="22"/>
    </location>
</feature>
<sequence length="95" mass="11686">MDRHKRKRTIRDHEGGKGDMKKWPEARIVVSKKEVERLEDSNKRLEKEYNDLVWQTRKTVERMAENDVTRRRYLDGIYDNTKLLRINEEWVEEKL</sequence>
<organism evidence="3 4">
    <name type="scientific">Bacillus phage TP21-L</name>
    <dbReference type="NCBI Taxonomy" id="565140"/>
    <lineage>
        <taxon>Viruses</taxon>
        <taxon>Duplodnaviria</taxon>
        <taxon>Heunggongvirae</taxon>
        <taxon>Uroviricota</taxon>
        <taxon>Caudoviricetes</taxon>
        <taxon>Lwoffvirus</taxon>
        <taxon>Lwoffvirus TP21</taxon>
    </lineage>
</organism>
<accession>B8R851</accession>
<proteinExistence type="predicted"/>
<evidence type="ECO:0000256" key="2">
    <source>
        <dbReference type="SAM" id="MobiDB-lite"/>
    </source>
</evidence>
<feature type="coiled-coil region" evidence="1">
    <location>
        <begin position="28"/>
        <end position="55"/>
    </location>
</feature>
<dbReference type="RefSeq" id="YP_002333603.1">
    <property type="nucleotide sequence ID" value="NC_011645.1"/>
</dbReference>
<keyword evidence="1" id="KW-0175">Coiled coil</keyword>